<evidence type="ECO:0000313" key="1">
    <source>
        <dbReference type="EMBL" id="CEJ59478.1"/>
    </source>
</evidence>
<protein>
    <recommendedName>
        <fullName evidence="3">Aminoglycoside phosphotransferase domain-containing protein</fullName>
    </recommendedName>
</protein>
<name>A0A0F7TRT4_PENBI</name>
<gene>
    <name evidence="1" type="ORF">PMG11_08102</name>
</gene>
<keyword evidence="2" id="KW-1185">Reference proteome</keyword>
<dbReference type="PANTHER" id="PTHR21310:SF37">
    <property type="entry name" value="AMINOGLYCOSIDE PHOSPHOTRANSFERASE DOMAIN-CONTAINING PROTEIN"/>
    <property type="match status" value="1"/>
</dbReference>
<dbReference type="InterPro" id="IPR011009">
    <property type="entry name" value="Kinase-like_dom_sf"/>
</dbReference>
<dbReference type="Proteomes" id="UP000042958">
    <property type="component" value="Unassembled WGS sequence"/>
</dbReference>
<sequence>MAPQRATLPLLRGTTTFQSAVEQEEDMLLDLDYPEQRIDFFVSLYSSRADIAEIASYHLGLSASDTCQLAEVNEWIHGSFNVCIPLYVSRRNQRPERCALIRFPLPYKVGESKMPGNVDEKLRCEAATFIWMQEHCPEISIPRLWGFGLVGGQSFTKPEHVPLRTRVVWFLKCCISWLIGSTLPCRYVRHHRQTMLEYGYLVMDYVGNPGVQMLSETWDEDRHDQNKRTNLFRGLSRIMLSLSRTPLPRIGSWTLDEDGILRLSNRPLTLRLHQLENGRIPTNISRSLTYSTADAYYLDLLSCHDNRIRYQPNSLSDEDDGRAQMARVTIMRALLPHFASRELRHGPFLYRLTDPHPSNIFVDRDWHVKWVVDLEWACSLPAETLRPPHWLTGRSLDDLTGDHLDAFKRAHEEFVDIFEEEEKLFPPINHSCSYRTNLMKRGWQIGSFWYFQALDNPKGLFNLFHQHIHPIFVSAHDVDSDFPRVVSDYWAADTEKVIAAKLRDKEEYEKLLCKRFEEAADDL</sequence>
<reference evidence="2" key="1">
    <citation type="journal article" date="2015" name="Genome Announc.">
        <title>Draft genome sequence of the fungus Penicillium brasilianum MG11.</title>
        <authorList>
            <person name="Horn F."/>
            <person name="Linde J."/>
            <person name="Mattern D.J."/>
            <person name="Walther G."/>
            <person name="Guthke R."/>
            <person name="Brakhage A.A."/>
            <person name="Valiante V."/>
        </authorList>
    </citation>
    <scope>NUCLEOTIDE SEQUENCE [LARGE SCALE GENOMIC DNA]</scope>
    <source>
        <strain evidence="2">MG11</strain>
    </source>
</reference>
<dbReference type="AlphaFoldDB" id="A0A0F7TRT4"/>
<dbReference type="OrthoDB" id="3645574at2759"/>
<dbReference type="EMBL" id="CDHK01000007">
    <property type="protein sequence ID" value="CEJ59478.1"/>
    <property type="molecule type" value="Genomic_DNA"/>
</dbReference>
<dbReference type="InterPro" id="IPR051678">
    <property type="entry name" value="AGP_Transferase"/>
</dbReference>
<dbReference type="STRING" id="104259.A0A0F7TRT4"/>
<dbReference type="PANTHER" id="PTHR21310">
    <property type="entry name" value="AMINOGLYCOSIDE PHOSPHOTRANSFERASE-RELATED-RELATED"/>
    <property type="match status" value="1"/>
</dbReference>
<evidence type="ECO:0008006" key="3">
    <source>
        <dbReference type="Google" id="ProtNLM"/>
    </source>
</evidence>
<evidence type="ECO:0000313" key="2">
    <source>
        <dbReference type="Proteomes" id="UP000042958"/>
    </source>
</evidence>
<accession>A0A0F7TRT4</accession>
<organism evidence="1 2">
    <name type="scientific">Penicillium brasilianum</name>
    <dbReference type="NCBI Taxonomy" id="104259"/>
    <lineage>
        <taxon>Eukaryota</taxon>
        <taxon>Fungi</taxon>
        <taxon>Dikarya</taxon>
        <taxon>Ascomycota</taxon>
        <taxon>Pezizomycotina</taxon>
        <taxon>Eurotiomycetes</taxon>
        <taxon>Eurotiomycetidae</taxon>
        <taxon>Eurotiales</taxon>
        <taxon>Aspergillaceae</taxon>
        <taxon>Penicillium</taxon>
    </lineage>
</organism>
<dbReference type="SUPFAM" id="SSF56112">
    <property type="entry name" value="Protein kinase-like (PK-like)"/>
    <property type="match status" value="1"/>
</dbReference>
<proteinExistence type="predicted"/>